<accession>K0AU35</accession>
<dbReference type="CDD" id="cd24032">
    <property type="entry name" value="ASKHA_NBD_TsaB"/>
    <property type="match status" value="1"/>
</dbReference>
<dbReference type="GO" id="GO:0002949">
    <property type="term" value="P:tRNA threonylcarbamoyladenosine modification"/>
    <property type="evidence" value="ECO:0007669"/>
    <property type="project" value="InterPro"/>
</dbReference>
<evidence type="ECO:0000259" key="1">
    <source>
        <dbReference type="Pfam" id="PF00814"/>
    </source>
</evidence>
<name>K0AU35_GOTA9</name>
<gene>
    <name evidence="2" type="ordered locus">Curi_c02680</name>
</gene>
<evidence type="ECO:0000313" key="2">
    <source>
        <dbReference type="EMBL" id="AFS77348.1"/>
    </source>
</evidence>
<evidence type="ECO:0000313" key="3">
    <source>
        <dbReference type="Proteomes" id="UP000006094"/>
    </source>
</evidence>
<dbReference type="InterPro" id="IPR000905">
    <property type="entry name" value="Gcp-like_dom"/>
</dbReference>
<dbReference type="STRING" id="1128398.Curi_c02680"/>
<feature type="domain" description="Gcp-like" evidence="1">
    <location>
        <begin position="23"/>
        <end position="150"/>
    </location>
</feature>
<dbReference type="PATRIC" id="fig|1128398.3.peg.276"/>
<proteinExistence type="predicted"/>
<dbReference type="EC" id="3.4.-.-" evidence="2"/>
<dbReference type="RefSeq" id="WP_014966485.1">
    <property type="nucleotide sequence ID" value="NC_018664.1"/>
</dbReference>
<dbReference type="EMBL" id="CP003326">
    <property type="protein sequence ID" value="AFS77348.1"/>
    <property type="molecule type" value="Genomic_DNA"/>
</dbReference>
<dbReference type="eggNOG" id="COG1214">
    <property type="taxonomic scope" value="Bacteria"/>
</dbReference>
<dbReference type="Gene3D" id="3.30.420.40">
    <property type="match status" value="2"/>
</dbReference>
<dbReference type="InterPro" id="IPR043129">
    <property type="entry name" value="ATPase_NBD"/>
</dbReference>
<dbReference type="NCBIfam" id="TIGR03725">
    <property type="entry name" value="T6A_YeaZ"/>
    <property type="match status" value="1"/>
</dbReference>
<dbReference type="Proteomes" id="UP000006094">
    <property type="component" value="Chromosome"/>
</dbReference>
<reference evidence="2 3" key="1">
    <citation type="journal article" date="2012" name="PLoS ONE">
        <title>The purine-utilizing bacterium Clostridium acidurici 9a: a genome-guided metabolic reconsideration.</title>
        <authorList>
            <person name="Hartwich K."/>
            <person name="Poehlein A."/>
            <person name="Daniel R."/>
        </authorList>
    </citation>
    <scope>NUCLEOTIDE SEQUENCE [LARGE SCALE GENOMIC DNA]</scope>
    <source>
        <strain evidence="3">ATCC 7906 / DSM 604 / BCRC 14475 / CIP 104303 / KCTC 5404 / NCIMB 10678 / 9a</strain>
    </source>
</reference>
<protein>
    <submittedName>
        <fullName evidence="2">Peptidase M22, glycoprotease</fullName>
        <ecNumber evidence="2">3.4.-.-</ecNumber>
    </submittedName>
</protein>
<keyword evidence="3" id="KW-1185">Reference proteome</keyword>
<dbReference type="InterPro" id="IPR022496">
    <property type="entry name" value="T6A_TsaB"/>
</dbReference>
<dbReference type="PANTHER" id="PTHR11735">
    <property type="entry name" value="TRNA N6-ADENOSINE THREONYLCARBAMOYLTRANSFERASE"/>
    <property type="match status" value="1"/>
</dbReference>
<dbReference type="SUPFAM" id="SSF53067">
    <property type="entry name" value="Actin-like ATPase domain"/>
    <property type="match status" value="2"/>
</dbReference>
<keyword evidence="2" id="KW-0378">Hydrolase</keyword>
<sequence length="165" mass="18331">MKVLAIDTSSTVASCAIMDDEKLLGEVILNDKTTHSQKLLPMIKQVLENCKLKPEDIDIYGAAIGPGSFTGLRIGVATIKSLAHAVEKRVVGVSSLEALALNIPFSQSLIVPIMDARRDRVFTAIYKWETEELKTIMEPDVIELSELITILKEKENLLYLMEMEL</sequence>
<dbReference type="KEGG" id="cad:Curi_c02680"/>
<dbReference type="Pfam" id="PF00814">
    <property type="entry name" value="TsaD"/>
    <property type="match status" value="1"/>
</dbReference>
<dbReference type="AlphaFoldDB" id="K0AU35"/>
<dbReference type="GO" id="GO:0016787">
    <property type="term" value="F:hydrolase activity"/>
    <property type="evidence" value="ECO:0007669"/>
    <property type="project" value="UniProtKB-KW"/>
</dbReference>
<dbReference type="HOGENOM" id="CLU_064886_0_0_9"/>
<dbReference type="GO" id="GO:0005829">
    <property type="term" value="C:cytosol"/>
    <property type="evidence" value="ECO:0007669"/>
    <property type="project" value="TreeGrafter"/>
</dbReference>
<organism evidence="2 3">
    <name type="scientific">Gottschalkia acidurici (strain ATCC 7906 / DSM 604 / BCRC 14475 / CIP 104303 / KCTC 5404 / NCIMB 10678 / 9a)</name>
    <name type="common">Clostridium acidurici</name>
    <dbReference type="NCBI Taxonomy" id="1128398"/>
    <lineage>
        <taxon>Bacteria</taxon>
        <taxon>Bacillati</taxon>
        <taxon>Bacillota</taxon>
        <taxon>Tissierellia</taxon>
        <taxon>Tissierellales</taxon>
        <taxon>Gottschalkiaceae</taxon>
        <taxon>Gottschalkia</taxon>
    </lineage>
</organism>
<dbReference type="PANTHER" id="PTHR11735:SF11">
    <property type="entry name" value="TRNA THREONYLCARBAMOYLADENOSINE BIOSYNTHESIS PROTEIN TSAB"/>
    <property type="match status" value="1"/>
</dbReference>